<dbReference type="EMBL" id="QUMX01000037">
    <property type="protein sequence ID" value="REG35230.1"/>
    <property type="molecule type" value="Genomic_DNA"/>
</dbReference>
<dbReference type="PANTHER" id="PTHR38097:SF2">
    <property type="entry name" value="DNA-BINDING PROTEIN STPA"/>
    <property type="match status" value="1"/>
</dbReference>
<dbReference type="InterPro" id="IPR027444">
    <property type="entry name" value="H-NS_C_dom"/>
</dbReference>
<protein>
    <submittedName>
        <fullName evidence="6">DNA-binding protein H-NS</fullName>
    </submittedName>
</protein>
<keyword evidence="7" id="KW-1185">Reference proteome</keyword>
<evidence type="ECO:0000256" key="2">
    <source>
        <dbReference type="ARBA" id="ARBA00010610"/>
    </source>
</evidence>
<dbReference type="SMART" id="SM00528">
    <property type="entry name" value="HNS"/>
    <property type="match status" value="1"/>
</dbReference>
<dbReference type="GO" id="GO:0001217">
    <property type="term" value="F:DNA-binding transcription repressor activity"/>
    <property type="evidence" value="ECO:0007669"/>
    <property type="project" value="TreeGrafter"/>
</dbReference>
<sequence>MKQKVERAINDFESRQRQKAVDAAKEVAEKFGFKLTDLLNSATSKKPVVAKYANPEDASQTWTGRGRQPQWVRDQLANGASLDDLAI</sequence>
<comment type="caution">
    <text evidence="6">The sequence shown here is derived from an EMBL/GenBank/DDBJ whole genome shotgun (WGS) entry which is preliminary data.</text>
</comment>
<dbReference type="SUPFAM" id="SSF81273">
    <property type="entry name" value="H-NS histone-like proteins"/>
    <property type="match status" value="1"/>
</dbReference>
<dbReference type="GO" id="GO:0003681">
    <property type="term" value="F:bent DNA binding"/>
    <property type="evidence" value="ECO:0007669"/>
    <property type="project" value="TreeGrafter"/>
</dbReference>
<comment type="similarity">
    <text evidence="2">Belongs to the histone-like protein H-NS family.</text>
</comment>
<reference evidence="6 7" key="1">
    <citation type="submission" date="2018-08" db="EMBL/GenBank/DDBJ databases">
        <title>Genomic Encyclopedia of Archaeal and Bacterial Type Strains, Phase II (KMG-II): from individual species to whole genera.</title>
        <authorList>
            <person name="Goeker M."/>
        </authorList>
    </citation>
    <scope>NUCLEOTIDE SEQUENCE [LARGE SCALE GENOMIC DNA]</scope>
    <source>
        <strain evidence="6 7">DSM 582</strain>
    </source>
</reference>
<evidence type="ECO:0000313" key="6">
    <source>
        <dbReference type="EMBL" id="REG35230.1"/>
    </source>
</evidence>
<organism evidence="6 7">
    <name type="scientific">Paracoccus versutus</name>
    <name type="common">Thiobacillus versutus</name>
    <dbReference type="NCBI Taxonomy" id="34007"/>
    <lineage>
        <taxon>Bacteria</taxon>
        <taxon>Pseudomonadati</taxon>
        <taxon>Pseudomonadota</taxon>
        <taxon>Alphaproteobacteria</taxon>
        <taxon>Rhodobacterales</taxon>
        <taxon>Paracoccaceae</taxon>
        <taxon>Paracoccus</taxon>
    </lineage>
</organism>
<dbReference type="GO" id="GO:0003680">
    <property type="term" value="F:minor groove of adenine-thymine-rich DNA binding"/>
    <property type="evidence" value="ECO:0007669"/>
    <property type="project" value="TreeGrafter"/>
</dbReference>
<keyword evidence="3" id="KW-0963">Cytoplasm</keyword>
<dbReference type="Gene3D" id="4.10.430.10">
    <property type="entry name" value="Histone-like protein H-NS, C-terminal domain"/>
    <property type="match status" value="1"/>
</dbReference>
<dbReference type="GO" id="GO:0032993">
    <property type="term" value="C:protein-DNA complex"/>
    <property type="evidence" value="ECO:0007669"/>
    <property type="project" value="TreeGrafter"/>
</dbReference>
<gene>
    <name evidence="6" type="ORF">ATH84_103742</name>
</gene>
<evidence type="ECO:0000256" key="4">
    <source>
        <dbReference type="ARBA" id="ARBA00023125"/>
    </source>
</evidence>
<dbReference type="GO" id="GO:0000976">
    <property type="term" value="F:transcription cis-regulatory region binding"/>
    <property type="evidence" value="ECO:0007669"/>
    <property type="project" value="TreeGrafter"/>
</dbReference>
<dbReference type="Pfam" id="PF00816">
    <property type="entry name" value="Histone_HNS"/>
    <property type="match status" value="1"/>
</dbReference>
<keyword evidence="4 6" id="KW-0238">DNA-binding</keyword>
<feature type="domain" description="DNA-binding protein H-NS-like C-terminal" evidence="5">
    <location>
        <begin position="42"/>
        <end position="87"/>
    </location>
</feature>
<dbReference type="GO" id="GO:0005829">
    <property type="term" value="C:cytosol"/>
    <property type="evidence" value="ECO:0007669"/>
    <property type="project" value="TreeGrafter"/>
</dbReference>
<proteinExistence type="inferred from homology"/>
<name>A0AAQ0KKJ9_PARVE</name>
<evidence type="ECO:0000313" key="7">
    <source>
        <dbReference type="Proteomes" id="UP000256794"/>
    </source>
</evidence>
<evidence type="ECO:0000256" key="3">
    <source>
        <dbReference type="ARBA" id="ARBA00022490"/>
    </source>
</evidence>
<dbReference type="AlphaFoldDB" id="A0AAQ0KKJ9"/>
<dbReference type="PANTHER" id="PTHR38097">
    <property type="match status" value="1"/>
</dbReference>
<evidence type="ECO:0000259" key="5">
    <source>
        <dbReference type="SMART" id="SM00528"/>
    </source>
</evidence>
<evidence type="ECO:0000256" key="1">
    <source>
        <dbReference type="ARBA" id="ARBA00004453"/>
    </source>
</evidence>
<comment type="subcellular location">
    <subcellularLocation>
        <location evidence="1">Cytoplasm</location>
        <location evidence="1">Nucleoid</location>
    </subcellularLocation>
</comment>
<dbReference type="RefSeq" id="WP_116171248.1">
    <property type="nucleotide sequence ID" value="NZ_CP035285.1"/>
</dbReference>
<dbReference type="GO" id="GO:0009295">
    <property type="term" value="C:nucleoid"/>
    <property type="evidence" value="ECO:0007669"/>
    <property type="project" value="UniProtKB-SubCell"/>
</dbReference>
<dbReference type="InterPro" id="IPR037150">
    <property type="entry name" value="H-NS_C_dom_sf"/>
</dbReference>
<accession>A0AAQ0KKJ9</accession>
<dbReference type="Proteomes" id="UP000256794">
    <property type="component" value="Unassembled WGS sequence"/>
</dbReference>